<keyword evidence="4" id="KW-0964">Secreted</keyword>
<comment type="subcellular location">
    <subcellularLocation>
        <location evidence="1">Secreted</location>
    </subcellularLocation>
</comment>
<dbReference type="Pfam" id="PF00093">
    <property type="entry name" value="VWC"/>
    <property type="match status" value="3"/>
</dbReference>
<evidence type="ECO:0000256" key="4">
    <source>
        <dbReference type="ARBA" id="ARBA00022525"/>
    </source>
</evidence>
<comment type="caution">
    <text evidence="12">The sequence shown here is derived from an EMBL/GenBank/DDBJ whole genome shotgun (WGS) entry which is preliminary data.</text>
</comment>
<keyword evidence="5" id="KW-0677">Repeat</keyword>
<evidence type="ECO:0000256" key="9">
    <source>
        <dbReference type="SAM" id="SignalP"/>
    </source>
</evidence>
<evidence type="ECO:0000256" key="1">
    <source>
        <dbReference type="ARBA" id="ARBA00004613"/>
    </source>
</evidence>
<feature type="domain" description="VWFC" evidence="10">
    <location>
        <begin position="878"/>
        <end position="942"/>
    </location>
</feature>
<feature type="signal peptide" evidence="9">
    <location>
        <begin position="1"/>
        <end position="22"/>
    </location>
</feature>
<protein>
    <submittedName>
        <fullName evidence="12">Dorsal-ventral patterning protein Sog</fullName>
    </submittedName>
</protein>
<dbReference type="OrthoDB" id="9829321at2759"/>
<evidence type="ECO:0000259" key="10">
    <source>
        <dbReference type="PROSITE" id="PS50184"/>
    </source>
</evidence>
<keyword evidence="9" id="KW-0732">Signal</keyword>
<dbReference type="SUPFAM" id="SSF57603">
    <property type="entry name" value="FnI-like domain"/>
    <property type="match status" value="3"/>
</dbReference>
<dbReference type="InterPro" id="IPR001007">
    <property type="entry name" value="VWF_dom"/>
</dbReference>
<feature type="domain" description="CHRD" evidence="11">
    <location>
        <begin position="144"/>
        <end position="263"/>
    </location>
</feature>
<dbReference type="InterPro" id="IPR016353">
    <property type="entry name" value="Chordin"/>
</dbReference>
<dbReference type="AlphaFoldDB" id="A0A8X6HPR6"/>
<evidence type="ECO:0000313" key="12">
    <source>
        <dbReference type="EMBL" id="GFQ78752.1"/>
    </source>
</evidence>
<evidence type="ECO:0000256" key="6">
    <source>
        <dbReference type="ARBA" id="ARBA00023180"/>
    </source>
</evidence>
<evidence type="ECO:0000259" key="11">
    <source>
        <dbReference type="PROSITE" id="PS50933"/>
    </source>
</evidence>
<dbReference type="PANTHER" id="PTHR46526">
    <property type="entry name" value="CHORDIN"/>
    <property type="match status" value="1"/>
</dbReference>
<dbReference type="PIRSF" id="PIRSF002496">
    <property type="entry name" value="Chordin"/>
    <property type="match status" value="1"/>
</dbReference>
<dbReference type="GO" id="GO:0030514">
    <property type="term" value="P:negative regulation of BMP signaling pathway"/>
    <property type="evidence" value="ECO:0007669"/>
    <property type="project" value="TreeGrafter"/>
</dbReference>
<feature type="domain" description="VWFC" evidence="10">
    <location>
        <begin position="699"/>
        <end position="758"/>
    </location>
</feature>
<dbReference type="PROSITE" id="PS50933">
    <property type="entry name" value="CHRD"/>
    <property type="match status" value="2"/>
</dbReference>
<name>A0A8X6HPR6_TRICU</name>
<dbReference type="SMART" id="SM00754">
    <property type="entry name" value="CHRD"/>
    <property type="match status" value="2"/>
</dbReference>
<evidence type="ECO:0000256" key="8">
    <source>
        <dbReference type="SAM" id="MobiDB-lite"/>
    </source>
</evidence>
<accession>A0A8X6HPR6</accession>
<keyword evidence="3 7" id="KW-0217">Developmental protein</keyword>
<keyword evidence="13" id="KW-1185">Reference proteome</keyword>
<dbReference type="EMBL" id="BMAO01021953">
    <property type="protein sequence ID" value="GFQ78752.1"/>
    <property type="molecule type" value="Genomic_DNA"/>
</dbReference>
<dbReference type="Gene3D" id="6.20.200.20">
    <property type="match status" value="2"/>
</dbReference>
<dbReference type="GO" id="GO:0036122">
    <property type="term" value="F:BMP binding"/>
    <property type="evidence" value="ECO:0007669"/>
    <property type="project" value="TreeGrafter"/>
</dbReference>
<feature type="region of interest" description="Disordered" evidence="8">
    <location>
        <begin position="943"/>
        <end position="981"/>
    </location>
</feature>
<organism evidence="12 13">
    <name type="scientific">Trichonephila clavata</name>
    <name type="common">Joro spider</name>
    <name type="synonym">Nephila clavata</name>
    <dbReference type="NCBI Taxonomy" id="2740835"/>
    <lineage>
        <taxon>Eukaryota</taxon>
        <taxon>Metazoa</taxon>
        <taxon>Ecdysozoa</taxon>
        <taxon>Arthropoda</taxon>
        <taxon>Chelicerata</taxon>
        <taxon>Arachnida</taxon>
        <taxon>Araneae</taxon>
        <taxon>Araneomorphae</taxon>
        <taxon>Entelegynae</taxon>
        <taxon>Araneoidea</taxon>
        <taxon>Nephilidae</taxon>
        <taxon>Trichonephila</taxon>
    </lineage>
</organism>
<comment type="similarity">
    <text evidence="2 7">Belongs to the chordin family.</text>
</comment>
<dbReference type="PANTHER" id="PTHR46526:SF1">
    <property type="entry name" value="CHORDIN"/>
    <property type="match status" value="1"/>
</dbReference>
<feature type="compositionally biased region" description="Basic residues" evidence="8">
    <location>
        <begin position="958"/>
        <end position="973"/>
    </location>
</feature>
<evidence type="ECO:0000256" key="2">
    <source>
        <dbReference type="ARBA" id="ARBA00007156"/>
    </source>
</evidence>
<sequence length="981" mass="109643">MGPYRALYALVALWAVLHSGGAAVRKKVRPPLVEEEGRRKLNKQTHCQFGNHTYELEERWRPDLGPPFGMLYCMRCECIPVQRKRRILSRVRCKNIKNDCPKPGCEDPVLLPQRCCKTCPGEDYADLEEDIATRKLESEDEEKILKEFTVLLTGKILVPPVLVPGAASGYLVYTKRDLHYTIHYKGITRPIAIRFSNEEGDILEEHEIPPAPHHSQGSKVCGVWRKVPKVYRRLLQKDKLIFVLSTADHPEGIVGGRVMKHNAINTEAYGTLLLPDSKSPEDGLGSGGMASIFPVADSIHVSLGFNGIFTSRDARDAPLVVSLLYEENGEMQTITETATTLAKAHPDYNSVTVKLDLQPSMQERLSTGQFELRISSRDGQRIQSGRIMPKVTCNVFQAVMTPTEVTDVTKDPVTGFIILDIGSDGYIHYKMHVSDPNIETVTIRLETDVETPSGTGMRVLQQVTQNLTDSWGNGSFGRRSSQEVEMMLSDDLVVTVYADAVPLIPNSVLHKPTPEEAARIRTTRSEKIHMELRGQVRQRLYTDALLNEMPILLLGGNSTAGGIAWLSVDKDCLLHYQVYVAGLDPRERHLLELLQVRPGKYIAPIQRVLKRFEGEQVEDLAEDLDGRSLAYLHAGYTYLVVTSKLSGKAKAMQLRAKITELYIPPSCLPRYDMTSLHKSGGTNTYQDGYNDVYGGATDHQCIYADALFEDGSYWRAEHEECTMCSCQRGNVVCEKSVCPEPTCDNPITMPGVCCPFCPGNSTVGEHREAQRFCYFGQGDRKYHPAGSRWHPYVPPFGFSKCSLCFCEPKTLAVKCERITCPPLTCPDKESFRENSNACCKKCPASVSVKTGIIVPPSAGQLGDEGGEKMIAKEILAIGGCKYRGQVHRNGDEWHPTINPYGIEKCVKCHCKDGRAKCKRKKCPKETCPVKVQSDDGCCERCIDAASSESSSRSSEGKVKKRRKERERRHRKTRQPKDKNQH</sequence>
<dbReference type="GO" id="GO:0009953">
    <property type="term" value="P:dorsal/ventral pattern formation"/>
    <property type="evidence" value="ECO:0007669"/>
    <property type="project" value="TreeGrafter"/>
</dbReference>
<evidence type="ECO:0000313" key="13">
    <source>
        <dbReference type="Proteomes" id="UP000887116"/>
    </source>
</evidence>
<dbReference type="GO" id="GO:0048731">
    <property type="term" value="P:system development"/>
    <property type="evidence" value="ECO:0007669"/>
    <property type="project" value="UniProtKB-ARBA"/>
</dbReference>
<dbReference type="InterPro" id="IPR052278">
    <property type="entry name" value="Chordin-like_regulators"/>
</dbReference>
<feature type="chain" id="PRO_5036465775" evidence="9">
    <location>
        <begin position="23"/>
        <end position="981"/>
    </location>
</feature>
<dbReference type="GO" id="GO:0005615">
    <property type="term" value="C:extracellular space"/>
    <property type="evidence" value="ECO:0007669"/>
    <property type="project" value="TreeGrafter"/>
</dbReference>
<dbReference type="InterPro" id="IPR010895">
    <property type="entry name" value="CHRD"/>
</dbReference>
<evidence type="ECO:0000256" key="3">
    <source>
        <dbReference type="ARBA" id="ARBA00022473"/>
    </source>
</evidence>
<dbReference type="PROSITE" id="PS50184">
    <property type="entry name" value="VWFC_2"/>
    <property type="match status" value="2"/>
</dbReference>
<evidence type="ECO:0000256" key="7">
    <source>
        <dbReference type="PIRNR" id="PIRNR002496"/>
    </source>
</evidence>
<evidence type="ECO:0000256" key="5">
    <source>
        <dbReference type="ARBA" id="ARBA00022737"/>
    </source>
</evidence>
<dbReference type="PROSITE" id="PS01208">
    <property type="entry name" value="VWFC_1"/>
    <property type="match status" value="1"/>
</dbReference>
<gene>
    <name evidence="12" type="primary">sog</name>
    <name evidence="12" type="ORF">TNCT_484601</name>
</gene>
<dbReference type="Proteomes" id="UP000887116">
    <property type="component" value="Unassembled WGS sequence"/>
</dbReference>
<proteinExistence type="inferred from homology"/>
<feature type="domain" description="CHRD" evidence="11">
    <location>
        <begin position="545"/>
        <end position="663"/>
    </location>
</feature>
<dbReference type="SMART" id="SM00214">
    <property type="entry name" value="VWC"/>
    <property type="match status" value="4"/>
</dbReference>
<keyword evidence="6" id="KW-0325">Glycoprotein</keyword>
<reference evidence="12" key="1">
    <citation type="submission" date="2020-07" db="EMBL/GenBank/DDBJ databases">
        <title>Multicomponent nature underlies the extraordinary mechanical properties of spider dragline silk.</title>
        <authorList>
            <person name="Kono N."/>
            <person name="Nakamura H."/>
            <person name="Mori M."/>
            <person name="Yoshida Y."/>
            <person name="Ohtoshi R."/>
            <person name="Malay A.D."/>
            <person name="Moran D.A.P."/>
            <person name="Tomita M."/>
            <person name="Numata K."/>
            <person name="Arakawa K."/>
        </authorList>
    </citation>
    <scope>NUCLEOTIDE SEQUENCE</scope>
</reference>